<evidence type="ECO:0000259" key="3">
    <source>
        <dbReference type="PROSITE" id="PS51688"/>
    </source>
</evidence>
<evidence type="ECO:0000313" key="5">
    <source>
        <dbReference type="Proteomes" id="UP000041254"/>
    </source>
</evidence>
<dbReference type="PhylomeDB" id="A0A0G4E8M6"/>
<dbReference type="InParanoid" id="A0A0G4E8M6"/>
<keyword evidence="2" id="KW-0732">Signal</keyword>
<feature type="coiled-coil region" evidence="1">
    <location>
        <begin position="203"/>
        <end position="240"/>
    </location>
</feature>
<feature type="domain" description="Peptidase S74" evidence="3">
    <location>
        <begin position="105"/>
        <end position="217"/>
    </location>
</feature>
<dbReference type="PROSITE" id="PS51688">
    <property type="entry name" value="ICA"/>
    <property type="match status" value="1"/>
</dbReference>
<dbReference type="VEuPathDB" id="CryptoDB:Vbra_10918"/>
<name>A0A0G4E8M6_VITBC</name>
<organism evidence="4 5">
    <name type="scientific">Vitrella brassicaformis (strain CCMP3155)</name>
    <dbReference type="NCBI Taxonomy" id="1169540"/>
    <lineage>
        <taxon>Eukaryota</taxon>
        <taxon>Sar</taxon>
        <taxon>Alveolata</taxon>
        <taxon>Colpodellida</taxon>
        <taxon>Vitrellaceae</taxon>
        <taxon>Vitrella</taxon>
    </lineage>
</organism>
<evidence type="ECO:0000256" key="1">
    <source>
        <dbReference type="SAM" id="Coils"/>
    </source>
</evidence>
<reference evidence="4 5" key="1">
    <citation type="submission" date="2014-11" db="EMBL/GenBank/DDBJ databases">
        <authorList>
            <person name="Zhu J."/>
            <person name="Qi W."/>
            <person name="Song R."/>
        </authorList>
    </citation>
    <scope>NUCLEOTIDE SEQUENCE [LARGE SCALE GENOMIC DNA]</scope>
</reference>
<evidence type="ECO:0000313" key="4">
    <source>
        <dbReference type="EMBL" id="CEL92180.1"/>
    </source>
</evidence>
<dbReference type="InterPro" id="IPR030392">
    <property type="entry name" value="S74_ICA"/>
</dbReference>
<feature type="chain" id="PRO_5005187282" description="Peptidase S74 domain-containing protein" evidence="2">
    <location>
        <begin position="23"/>
        <end position="241"/>
    </location>
</feature>
<keyword evidence="5" id="KW-1185">Reference proteome</keyword>
<evidence type="ECO:0000256" key="2">
    <source>
        <dbReference type="SAM" id="SignalP"/>
    </source>
</evidence>
<protein>
    <recommendedName>
        <fullName evidence="3">Peptidase S74 domain-containing protein</fullName>
    </recommendedName>
</protein>
<gene>
    <name evidence="4" type="ORF">Vbra_10918</name>
</gene>
<feature type="signal peptide" evidence="2">
    <location>
        <begin position="1"/>
        <end position="22"/>
    </location>
</feature>
<dbReference type="AlphaFoldDB" id="A0A0G4E8M6"/>
<dbReference type="OrthoDB" id="27041at2759"/>
<keyword evidence="1" id="KW-0175">Coiled coil</keyword>
<dbReference type="Pfam" id="PF13884">
    <property type="entry name" value="Peptidase_S74"/>
    <property type="match status" value="1"/>
</dbReference>
<proteinExistence type="predicted"/>
<dbReference type="EMBL" id="CDMY01000055">
    <property type="protein sequence ID" value="CEL92180.1"/>
    <property type="molecule type" value="Genomic_DNA"/>
</dbReference>
<sequence>MAGGGLVMLLGAVAVALPGVLGQRWVAGDFNNGRGNVVWGRGFAHGTCRDVSTGATTPNPLIYTALDNGYINAGRGWGVIGCNDETKIHMVAAHTVVRNRVRGLSDARYKTNIQSVNRTSLSHFYDAYAKFPLKKFNEAVAEDEAEGQPQYIGVVAQDLRELLPEAVVETQYESITAEGEVIKGEPTLYVDMDTILYSHIAVTKQLIQKVDKLNDTKEQLQETQRALKVLQDRMDAFEGAH</sequence>
<dbReference type="Proteomes" id="UP000041254">
    <property type="component" value="Unassembled WGS sequence"/>
</dbReference>
<accession>A0A0G4E8M6</accession>